<sequence length="1192" mass="130820">MFPDNVYERALLHQDDDPEKPAALLRAVHLFNSRYGQSKQETDLDKAIAAMDHVVALTPDGDEHQANRLGRLGGLLLSHIENSVRTSSSADIERAIFVLECSVVITPDDDANKPGRLNDLGQSFTHRFQQAGELVDLNNAISAYEDAVRLTPDSNADKTIWLRNLGDSLSSRSRLTGELVDINNTITAREDAVRLTSDSDTRKRHRLTELANSLTRNFERTGQLADLDKIISALEDAVRLTPDGDAGKPNSLSILGHSFSRRFQRTGELADSDKAISALNDAIYLVSERHPDKPKYLGDLGTAFWLRSAHTGELVDIEKAILATTDAMHLFPEGDASRLICLNTLGGSLTSRFEHTGDLVDIDKAISTLNEVLDFTSEGDNTRPFCLSNLGAALLRRFEQTGDILDIDKSISASGDAGNLTSDDDDYIKPRCLSNLGTSLTLRYELTEDLQDIDKAILALRHALRLIPDGHAQKLPALNSLGSSLLNRFLHTGDILDIDQSISIREQAVHLTPKGDYHLISRLINLAHSYLCRIDRTKKVDDINKAVAASNAAAELIPEGHSKKAISLNMLGSSYMTLFEHTNELGDIGKAISAYHAAVHVSPEGYARQSNHLFKLAEAYAHRFLCGNDSADLEMAISKFRDAAMSSTGFPDTRFQAALKWARLTSVGNAAASLDAYNIALHLLPRVVWLGKTISARHEKLISIGGIANEAAAAAIKSGQHEMALEWLEQGRSVVWGQQLNLRSPVDELHDADSKLANDLVRISKALESASTRNDAPSSLDRSQSMEHAAQYHRQLASDWDMVLEKARKIPGFEDFLRPKKLAKLRSAARFGPVVVINVHKTRCDALIVMVDLDKVIHVPLEGFSYNEAQKMQNSLNKSLSIAGVRTRDIRGPRMVSTKLDDLGFEAILSGLWTCVVKPVLETLAYHISNTTDPPRIWWCATGPLTFLPIHAAGLYNTHDIGFKISDFVTSSYTPTLTALLKPAHPSLRTFQGLLVVSQPCTPGLSRLPNAEKELVQIEQLGSSLHVHSILGDLATVESIIEKMEKHSWVHMACHAVQDISEPTQSAFCLQDGHLTLSKIITKSFPHADFAFLSACQTATGNENLSEEAVHLAAGMMAAGYKSVIATMWSIMDDDAPLVAAEVYSHLIHGSEPNSTQAAHALHHAVQRLREHLEESGKPSFLSWVPFIHVGI</sequence>
<name>A0A0C3EWB9_PILCF</name>
<dbReference type="InParanoid" id="A0A0C3EWB9"/>
<dbReference type="EMBL" id="KN833142">
    <property type="protein sequence ID" value="KIM72304.1"/>
    <property type="molecule type" value="Genomic_DNA"/>
</dbReference>
<evidence type="ECO:0000259" key="1">
    <source>
        <dbReference type="Pfam" id="PF12770"/>
    </source>
</evidence>
<organism evidence="2 3">
    <name type="scientific">Piloderma croceum (strain F 1598)</name>
    <dbReference type="NCBI Taxonomy" id="765440"/>
    <lineage>
        <taxon>Eukaryota</taxon>
        <taxon>Fungi</taxon>
        <taxon>Dikarya</taxon>
        <taxon>Basidiomycota</taxon>
        <taxon>Agaricomycotina</taxon>
        <taxon>Agaricomycetes</taxon>
        <taxon>Agaricomycetidae</taxon>
        <taxon>Atheliales</taxon>
        <taxon>Atheliaceae</taxon>
        <taxon>Piloderma</taxon>
    </lineage>
</organism>
<dbReference type="Gene3D" id="1.25.40.10">
    <property type="entry name" value="Tetratricopeptide repeat domain"/>
    <property type="match status" value="3"/>
</dbReference>
<dbReference type="SUPFAM" id="SSF48452">
    <property type="entry name" value="TPR-like"/>
    <property type="match status" value="1"/>
</dbReference>
<dbReference type="PANTHER" id="PTHR19959:SF119">
    <property type="entry name" value="FUNGAL LIPASE-LIKE DOMAIN-CONTAINING PROTEIN"/>
    <property type="match status" value="1"/>
</dbReference>
<reference evidence="3" key="2">
    <citation type="submission" date="2015-01" db="EMBL/GenBank/DDBJ databases">
        <title>Evolutionary Origins and Diversification of the Mycorrhizal Mutualists.</title>
        <authorList>
            <consortium name="DOE Joint Genome Institute"/>
            <consortium name="Mycorrhizal Genomics Consortium"/>
            <person name="Kohler A."/>
            <person name="Kuo A."/>
            <person name="Nagy L.G."/>
            <person name="Floudas D."/>
            <person name="Copeland A."/>
            <person name="Barry K.W."/>
            <person name="Cichocki N."/>
            <person name="Veneault-Fourrey C."/>
            <person name="LaButti K."/>
            <person name="Lindquist E.A."/>
            <person name="Lipzen A."/>
            <person name="Lundell T."/>
            <person name="Morin E."/>
            <person name="Murat C."/>
            <person name="Riley R."/>
            <person name="Ohm R."/>
            <person name="Sun H."/>
            <person name="Tunlid A."/>
            <person name="Henrissat B."/>
            <person name="Grigoriev I.V."/>
            <person name="Hibbett D.S."/>
            <person name="Martin F."/>
        </authorList>
    </citation>
    <scope>NUCLEOTIDE SEQUENCE [LARGE SCALE GENOMIC DNA]</scope>
    <source>
        <strain evidence="3">F 1598</strain>
    </source>
</reference>
<evidence type="ECO:0000313" key="3">
    <source>
        <dbReference type="Proteomes" id="UP000054166"/>
    </source>
</evidence>
<evidence type="ECO:0000313" key="2">
    <source>
        <dbReference type="EMBL" id="KIM72304.1"/>
    </source>
</evidence>
<dbReference type="AlphaFoldDB" id="A0A0C3EWB9"/>
<dbReference type="OrthoDB" id="9991317at2759"/>
<accession>A0A0C3EWB9</accession>
<dbReference type="InterPro" id="IPR011990">
    <property type="entry name" value="TPR-like_helical_dom_sf"/>
</dbReference>
<gene>
    <name evidence="2" type="ORF">PILCRDRAFT_81996</name>
</gene>
<dbReference type="InterPro" id="IPR024983">
    <property type="entry name" value="CHAT_dom"/>
</dbReference>
<proteinExistence type="predicted"/>
<dbReference type="STRING" id="765440.A0A0C3EWB9"/>
<dbReference type="Pfam" id="PF12770">
    <property type="entry name" value="CHAT"/>
    <property type="match status" value="1"/>
</dbReference>
<feature type="domain" description="CHAT" evidence="1">
    <location>
        <begin position="908"/>
        <end position="1191"/>
    </location>
</feature>
<protein>
    <recommendedName>
        <fullName evidence="1">CHAT domain-containing protein</fullName>
    </recommendedName>
</protein>
<dbReference type="Proteomes" id="UP000054166">
    <property type="component" value="Unassembled WGS sequence"/>
</dbReference>
<reference evidence="2 3" key="1">
    <citation type="submission" date="2014-04" db="EMBL/GenBank/DDBJ databases">
        <authorList>
            <consortium name="DOE Joint Genome Institute"/>
            <person name="Kuo A."/>
            <person name="Tarkka M."/>
            <person name="Buscot F."/>
            <person name="Kohler A."/>
            <person name="Nagy L.G."/>
            <person name="Floudas D."/>
            <person name="Copeland A."/>
            <person name="Barry K.W."/>
            <person name="Cichocki N."/>
            <person name="Veneault-Fourrey C."/>
            <person name="LaButti K."/>
            <person name="Lindquist E.A."/>
            <person name="Lipzen A."/>
            <person name="Lundell T."/>
            <person name="Morin E."/>
            <person name="Murat C."/>
            <person name="Sun H."/>
            <person name="Tunlid A."/>
            <person name="Henrissat B."/>
            <person name="Grigoriev I.V."/>
            <person name="Hibbett D.S."/>
            <person name="Martin F."/>
            <person name="Nordberg H.P."/>
            <person name="Cantor M.N."/>
            <person name="Hua S.X."/>
        </authorList>
    </citation>
    <scope>NUCLEOTIDE SEQUENCE [LARGE SCALE GENOMIC DNA]</scope>
    <source>
        <strain evidence="2 3">F 1598</strain>
    </source>
</reference>
<dbReference type="PANTHER" id="PTHR19959">
    <property type="entry name" value="KINESIN LIGHT CHAIN"/>
    <property type="match status" value="1"/>
</dbReference>
<keyword evidence="3" id="KW-1185">Reference proteome</keyword>
<dbReference type="HOGENOM" id="CLU_001305_0_1_1"/>